<dbReference type="EMBL" id="JBIACK010000011">
    <property type="protein sequence ID" value="MFE8702712.1"/>
    <property type="molecule type" value="Genomic_DNA"/>
</dbReference>
<protein>
    <submittedName>
        <fullName evidence="2">Uncharacterized protein</fullName>
    </submittedName>
</protein>
<keyword evidence="3" id="KW-1185">Reference proteome</keyword>
<comment type="caution">
    <text evidence="2">The sequence shown here is derived from an EMBL/GenBank/DDBJ whole genome shotgun (WGS) entry which is preliminary data.</text>
</comment>
<dbReference type="Proteomes" id="UP001601059">
    <property type="component" value="Unassembled WGS sequence"/>
</dbReference>
<evidence type="ECO:0000313" key="3">
    <source>
        <dbReference type="Proteomes" id="UP001601059"/>
    </source>
</evidence>
<organism evidence="2 3">
    <name type="scientific">Cytobacillus spartinae</name>
    <dbReference type="NCBI Taxonomy" id="3299023"/>
    <lineage>
        <taxon>Bacteria</taxon>
        <taxon>Bacillati</taxon>
        <taxon>Bacillota</taxon>
        <taxon>Bacilli</taxon>
        <taxon>Bacillales</taxon>
        <taxon>Bacillaceae</taxon>
        <taxon>Cytobacillus</taxon>
    </lineage>
</organism>
<accession>A0ABW6KGK3</accession>
<feature type="compositionally biased region" description="Basic and acidic residues" evidence="1">
    <location>
        <begin position="26"/>
        <end position="36"/>
    </location>
</feature>
<evidence type="ECO:0000313" key="2">
    <source>
        <dbReference type="EMBL" id="MFE8702712.1"/>
    </source>
</evidence>
<name>A0ABW6KGK3_9BACI</name>
<gene>
    <name evidence="2" type="ORF">ACFYKX_19095</name>
</gene>
<proteinExistence type="predicted"/>
<sequence>MKDNQIPFKESYESDGEMGNKKGSKERKSEEKDKNDFFNITPSSE</sequence>
<reference evidence="2 3" key="1">
    <citation type="submission" date="2024-08" db="EMBL/GenBank/DDBJ databases">
        <title>Two novel Cytobacillus novel species.</title>
        <authorList>
            <person name="Liu G."/>
        </authorList>
    </citation>
    <scope>NUCLEOTIDE SEQUENCE [LARGE SCALE GENOMIC DNA]</scope>
    <source>
        <strain evidence="2 3">FJAT-54145</strain>
    </source>
</reference>
<feature type="region of interest" description="Disordered" evidence="1">
    <location>
        <begin position="1"/>
        <end position="45"/>
    </location>
</feature>
<dbReference type="RefSeq" id="WP_389362674.1">
    <property type="nucleotide sequence ID" value="NZ_JBIACK010000011.1"/>
</dbReference>
<evidence type="ECO:0000256" key="1">
    <source>
        <dbReference type="SAM" id="MobiDB-lite"/>
    </source>
</evidence>